<feature type="transmembrane region" description="Helical" evidence="2">
    <location>
        <begin position="906"/>
        <end position="927"/>
    </location>
</feature>
<proteinExistence type="predicted"/>
<sequence length="1367" mass="157899">MYPVFYGGTAHNIVRYSDASADGKYIIMCGESYSQNFIDRQIEAFMLLVNADDGTYIWGKYFQDNETNSTGYIGLINVCKFSNGNTQQILVAGQINFYRPFLGIVKMDGSFQIVYQFSSKIANDFVGYTALAVDIDQSGALYGGIYFMGKSLQVFRFSTKINNFEWQYQVGLDLNSDSMNTPTMCLDSTTTNLYIATSIKFNDTASYNASLDQEYSNSSVIQLKATTGVLSWFKKNKALTSSGKIECLQYNSGIIGCGSYVATVQVYNLGKNGETLYDYEFTGDNPQFCAGIQATDTQFFTLVSSMSSSYSNSGYEDAILMQFELNGRLKKGRYLTFFSNQNLGRNLMMFSDGSFAFAGSTRKVKGFNYINLAMFLYRTNPFDDSSSYSCMSMNKIPNDDAFGYNNNMGNFVDALNAKNPGLKMYSPKSLDFTVILNLQKWNLKAIYKAYQLCFAVSFYNPYESFTGNQTIIYNEKQVEQNRNNTIDPDVQEVFSKAPYVYYLGEINQHKKLGDKFYKELKRSSMSISLNTGDVLPNFITYFEDKLIIETNQQSDIGSYMVMFTGCYNNSKALYYQEVIIKNNTAPYSKIQQFYYEFELKKTYQITIPTIQDKERNSGFTLSMYQSDFSALPYFFKVDSRNNIININPLSKIDSGDYTIILKIAETDAPSYYSEYVFKFKIFDPDTRYNQTQVHSEAKLKGYIQDISDDGSIKITFNQLISKPLQSYAEIRDNNFIKLSVSGPLEPYDYNWTVSKITNKYVLIKVQFKYPNQIGIYNDKETVNITFNPFLIQTISETGNYLSNLNYITDFVVIVNPDDQLLTSIIGISAAMKGVITMVLGSSILTCFAFFNINLLPHVYVFYDMLMASHFDMIPFKDAIYQKIYEEEVTFIPINYNFSLYGYDSQLCLLNLADVYLVIIIFIAYYIVFRVLDYVLTKITRWKFPKVQKFLKDSIADYKYNGIIRLLMETYLDIAIFSYMNLIYSTLFPIWMANFIHKNNKKIELNDKEIEVYNTIVINLHSMRVMPKYFSEIFLIRRFFYILLFAIPPDLVDFQLSLNIVQCVAQLGYLVIVRPYLEKKTNFQEIVNEITILTVACLLFGLTDAVKDFQTKNKIGWIIIYIILANILFNLILVFWIVGLTIRDKIRECRKKKYQDKNQDPLDERDMDDHHKATEEKLKGTFKGGIDLSRTKHTDDVMIQDYEESKIDESIDIVLKRNKQIFNTADVRLSSRAQIAQKTKIYQGDVTIGLESNNAYNIQDEFEQDIKTLDLYKQKKQIQKDQVKDIKHEMETLNLNKETIFKYNTQNTQHSQNNSPPEQSAQKLDINEFKQRTQKFKKLAQKDKKIKIKKTSNIKQKKDSMDFDQLDS</sequence>
<keyword evidence="2" id="KW-0472">Membrane</keyword>
<feature type="transmembrane region" description="Helical" evidence="2">
    <location>
        <begin position="1085"/>
        <end position="1102"/>
    </location>
</feature>
<dbReference type="InParanoid" id="A0A078AVH3"/>
<keyword evidence="2" id="KW-1133">Transmembrane helix</keyword>
<evidence type="ECO:0000313" key="4">
    <source>
        <dbReference type="Proteomes" id="UP000039865"/>
    </source>
</evidence>
<accession>A0A078AVH3</accession>
<gene>
    <name evidence="3" type="primary">Contig1434.g1572</name>
    <name evidence="3" type="ORF">STYLEM_13897</name>
</gene>
<feature type="transmembrane region" description="Helical" evidence="2">
    <location>
        <begin position="837"/>
        <end position="862"/>
    </location>
</feature>
<keyword evidence="2" id="KW-0812">Transmembrane</keyword>
<keyword evidence="4" id="KW-1185">Reference proteome</keyword>
<name>A0A078AVH3_STYLE</name>
<organism evidence="3 4">
    <name type="scientific">Stylonychia lemnae</name>
    <name type="common">Ciliate</name>
    <dbReference type="NCBI Taxonomy" id="5949"/>
    <lineage>
        <taxon>Eukaryota</taxon>
        <taxon>Sar</taxon>
        <taxon>Alveolata</taxon>
        <taxon>Ciliophora</taxon>
        <taxon>Intramacronucleata</taxon>
        <taxon>Spirotrichea</taxon>
        <taxon>Stichotrichia</taxon>
        <taxon>Sporadotrichida</taxon>
        <taxon>Oxytrichidae</taxon>
        <taxon>Stylonychinae</taxon>
        <taxon>Stylonychia</taxon>
    </lineage>
</organism>
<feature type="coiled-coil region" evidence="1">
    <location>
        <begin position="1268"/>
        <end position="1295"/>
    </location>
</feature>
<dbReference type="EMBL" id="CCKQ01013189">
    <property type="protein sequence ID" value="CDW84828.1"/>
    <property type="molecule type" value="Genomic_DNA"/>
</dbReference>
<evidence type="ECO:0000256" key="1">
    <source>
        <dbReference type="SAM" id="Coils"/>
    </source>
</evidence>
<evidence type="ECO:0000256" key="2">
    <source>
        <dbReference type="SAM" id="Phobius"/>
    </source>
</evidence>
<protein>
    <recommendedName>
        <fullName evidence="5">Cadg domain containing protein</fullName>
    </recommendedName>
</protein>
<feature type="transmembrane region" description="Helical" evidence="2">
    <location>
        <begin position="1028"/>
        <end position="1047"/>
    </location>
</feature>
<dbReference type="Proteomes" id="UP000039865">
    <property type="component" value="Unassembled WGS sequence"/>
</dbReference>
<keyword evidence="1" id="KW-0175">Coiled coil</keyword>
<evidence type="ECO:0000313" key="3">
    <source>
        <dbReference type="EMBL" id="CDW84828.1"/>
    </source>
</evidence>
<reference evidence="3 4" key="1">
    <citation type="submission" date="2014-06" db="EMBL/GenBank/DDBJ databases">
        <authorList>
            <person name="Swart Estienne"/>
        </authorList>
    </citation>
    <scope>NUCLEOTIDE SEQUENCE [LARGE SCALE GENOMIC DNA]</scope>
    <source>
        <strain evidence="3 4">130c</strain>
    </source>
</reference>
<feature type="transmembrane region" description="Helical" evidence="2">
    <location>
        <begin position="1053"/>
        <end position="1073"/>
    </location>
</feature>
<evidence type="ECO:0008006" key="5">
    <source>
        <dbReference type="Google" id="ProtNLM"/>
    </source>
</evidence>
<feature type="transmembrane region" description="Helical" evidence="2">
    <location>
        <begin position="1114"/>
        <end position="1141"/>
    </location>
</feature>
<feature type="transmembrane region" description="Helical" evidence="2">
    <location>
        <begin position="973"/>
        <end position="995"/>
    </location>
</feature>